<comment type="catalytic activity">
    <reaction evidence="5">
        <text>a quinone + NADH + 5 H(+)(in) = a quinol + NAD(+) + 4 H(+)(out)</text>
        <dbReference type="Rhea" id="RHEA:57888"/>
        <dbReference type="ChEBI" id="CHEBI:15378"/>
        <dbReference type="ChEBI" id="CHEBI:24646"/>
        <dbReference type="ChEBI" id="CHEBI:57540"/>
        <dbReference type="ChEBI" id="CHEBI:57945"/>
        <dbReference type="ChEBI" id="CHEBI:132124"/>
    </reaction>
</comment>
<feature type="transmembrane region" description="Helical" evidence="5">
    <location>
        <begin position="167"/>
        <end position="189"/>
    </location>
</feature>
<evidence type="ECO:0000313" key="8">
    <source>
        <dbReference type="EMBL" id="MBK1789990.1"/>
    </source>
</evidence>
<keyword evidence="5" id="KW-0874">Quinone</keyword>
<sequence length="483" mass="52125">MQSYHLEFITVGLGFFLLMFEAFTNGKKSQLGLYAAAGLAVILALLAFAVPAPGSSGQSIPAWLENFYQYDAQARFYKIIALLTTIAVLLMSVDYSKVLNRFSSEKKNDENTGEFYCLPIIACAGLMWMASAKSLVSMFVALELVTITFYVLVTYMRRNVGSLEAGVKYLILGALSTGFLVYGIAWIYGSTRTMDLSVMAEFLNSHSELISQPALLFGLALMLIALGFKVGAAPMQLWIPDVYQGAPTPITAFLSVASKAAGFCVLMRVFSPFMEVAGISDKLQIALLIIAGATLLYGNLAAISQSNFKRLLAYSSIAHAGFLILGFAYGDQNAVSFYLGTYLLMTLGAFFILSIVGQQAESDQLSAFDGLGKKNPVLAMSMTIIAAALAGVPLTAGFYGKFFVFMAALKNGANWPILVIAFASVAAGFYYYFKVLRNMYWNAPANDTAIVVPTITKVCLIVLTLAILIVGVYPQPLQCLIGG</sequence>
<evidence type="ECO:0000256" key="6">
    <source>
        <dbReference type="RuleBase" id="RU000320"/>
    </source>
</evidence>
<dbReference type="GO" id="GO:0012505">
    <property type="term" value="C:endomembrane system"/>
    <property type="evidence" value="ECO:0007669"/>
    <property type="project" value="UniProtKB-SubCell"/>
</dbReference>
<evidence type="ECO:0000256" key="5">
    <source>
        <dbReference type="HAMAP-Rule" id="MF_00445"/>
    </source>
</evidence>
<comment type="subcellular location">
    <subcellularLocation>
        <location evidence="5">Cell membrane</location>
        <topology evidence="5">Multi-pass membrane protein</topology>
    </subcellularLocation>
    <subcellularLocation>
        <location evidence="1">Endomembrane system</location>
        <topology evidence="1">Multi-pass membrane protein</topology>
    </subcellularLocation>
    <subcellularLocation>
        <location evidence="6">Membrane</location>
        <topology evidence="6">Multi-pass membrane protein</topology>
    </subcellularLocation>
</comment>
<keyword evidence="3 5" id="KW-1133">Transmembrane helix</keyword>
<dbReference type="GO" id="GO:0048038">
    <property type="term" value="F:quinone binding"/>
    <property type="evidence" value="ECO:0007669"/>
    <property type="project" value="UniProtKB-KW"/>
</dbReference>
<keyword evidence="5" id="KW-0813">Transport</keyword>
<keyword evidence="2 5" id="KW-0812">Transmembrane</keyword>
<evidence type="ECO:0000313" key="9">
    <source>
        <dbReference type="Proteomes" id="UP000624703"/>
    </source>
</evidence>
<accession>A0A8J7SGA4</accession>
<proteinExistence type="inferred from homology"/>
<feature type="transmembrane region" description="Helical" evidence="5">
    <location>
        <begin position="311"/>
        <end position="329"/>
    </location>
</feature>
<reference evidence="8" key="1">
    <citation type="submission" date="2021-01" db="EMBL/GenBank/DDBJ databases">
        <title>Modified the classification status of verrucomicrobia.</title>
        <authorList>
            <person name="Feng X."/>
        </authorList>
    </citation>
    <scope>NUCLEOTIDE SEQUENCE</scope>
    <source>
        <strain evidence="8">_KCTC 22039</strain>
    </source>
</reference>
<organism evidence="8 9">
    <name type="scientific">Persicirhabdus sediminis</name>
    <dbReference type="NCBI Taxonomy" id="454144"/>
    <lineage>
        <taxon>Bacteria</taxon>
        <taxon>Pseudomonadati</taxon>
        <taxon>Verrucomicrobiota</taxon>
        <taxon>Verrucomicrobiia</taxon>
        <taxon>Verrucomicrobiales</taxon>
        <taxon>Verrucomicrobiaceae</taxon>
        <taxon>Persicirhabdus</taxon>
    </lineage>
</organism>
<keyword evidence="5" id="KW-0830">Ubiquinone</keyword>
<feature type="transmembrane region" description="Helical" evidence="5">
    <location>
        <begin position="113"/>
        <end position="130"/>
    </location>
</feature>
<feature type="transmembrane region" description="Helical" evidence="5">
    <location>
        <begin position="209"/>
        <end position="228"/>
    </location>
</feature>
<dbReference type="NCBIfam" id="TIGR01770">
    <property type="entry name" value="NDH_I_N"/>
    <property type="match status" value="1"/>
</dbReference>
<dbReference type="EC" id="7.1.1.-" evidence="5"/>
<dbReference type="Pfam" id="PF00361">
    <property type="entry name" value="Proton_antipo_M"/>
    <property type="match status" value="1"/>
</dbReference>
<keyword evidence="5" id="KW-1278">Translocase</keyword>
<feature type="transmembrane region" description="Helical" evidence="5">
    <location>
        <begin position="31"/>
        <end position="54"/>
    </location>
</feature>
<feature type="transmembrane region" description="Helical" evidence="5">
    <location>
        <begin position="249"/>
        <end position="271"/>
    </location>
</feature>
<feature type="transmembrane region" description="Helical" evidence="5">
    <location>
        <begin position="412"/>
        <end position="433"/>
    </location>
</feature>
<dbReference type="AlphaFoldDB" id="A0A8J7SGA4"/>
<comment type="subunit">
    <text evidence="5">NDH-1 is composed of 14 different subunits. Subunits NuoA, H, J, K, L, M, N constitute the membrane sector of the complex.</text>
</comment>
<comment type="similarity">
    <text evidence="5">Belongs to the complex I subunit 2 family.</text>
</comment>
<feature type="transmembrane region" description="Helical" evidence="5">
    <location>
        <begin position="136"/>
        <end position="155"/>
    </location>
</feature>
<evidence type="ECO:0000256" key="3">
    <source>
        <dbReference type="ARBA" id="ARBA00022989"/>
    </source>
</evidence>
<dbReference type="InterPro" id="IPR001750">
    <property type="entry name" value="ND/Mrp_TM"/>
</dbReference>
<keyword evidence="5" id="KW-0520">NAD</keyword>
<dbReference type="GO" id="GO:0005886">
    <property type="term" value="C:plasma membrane"/>
    <property type="evidence" value="ECO:0007669"/>
    <property type="project" value="UniProtKB-SubCell"/>
</dbReference>
<feature type="domain" description="NADH:quinone oxidoreductase/Mrp antiporter transmembrane" evidence="7">
    <location>
        <begin position="132"/>
        <end position="425"/>
    </location>
</feature>
<comment type="function">
    <text evidence="5">NDH-1 shuttles electrons from NADH, via FMN and iron-sulfur (Fe-S) centers, to quinones in the respiratory chain. The immediate electron acceptor for the enzyme in this species is believed to be ubiquinone. Couples the redox reaction to proton translocation (for every two electrons transferred, four hydrogen ions are translocated across the cytoplasmic membrane), and thus conserves the redox energy in a proton gradient.</text>
</comment>
<feature type="transmembrane region" description="Helical" evidence="5">
    <location>
        <begin position="335"/>
        <end position="356"/>
    </location>
</feature>
<dbReference type="GO" id="GO:0050136">
    <property type="term" value="F:NADH dehydrogenase (quinone) (non-electrogenic) activity"/>
    <property type="evidence" value="ECO:0007669"/>
    <property type="project" value="UniProtKB-UniRule"/>
</dbReference>
<feature type="transmembrane region" description="Helical" evidence="5">
    <location>
        <begin position="6"/>
        <end position="24"/>
    </location>
</feature>
<feature type="transmembrane region" description="Helical" evidence="5">
    <location>
        <begin position="74"/>
        <end position="93"/>
    </location>
</feature>
<dbReference type="HAMAP" id="MF_00445">
    <property type="entry name" value="NDH1_NuoN_1"/>
    <property type="match status" value="1"/>
</dbReference>
<dbReference type="RefSeq" id="WP_200310033.1">
    <property type="nucleotide sequence ID" value="NZ_JAENIM010000012.1"/>
</dbReference>
<comment type="caution">
    <text evidence="8">The sequence shown here is derived from an EMBL/GenBank/DDBJ whole genome shotgun (WGS) entry which is preliminary data.</text>
</comment>
<keyword evidence="5" id="KW-1003">Cell membrane</keyword>
<dbReference type="PANTHER" id="PTHR22773">
    <property type="entry name" value="NADH DEHYDROGENASE"/>
    <property type="match status" value="1"/>
</dbReference>
<evidence type="ECO:0000256" key="2">
    <source>
        <dbReference type="ARBA" id="ARBA00022692"/>
    </source>
</evidence>
<evidence type="ECO:0000256" key="1">
    <source>
        <dbReference type="ARBA" id="ARBA00004127"/>
    </source>
</evidence>
<feature type="transmembrane region" description="Helical" evidence="5">
    <location>
        <begin position="454"/>
        <end position="473"/>
    </location>
</feature>
<dbReference type="Proteomes" id="UP000624703">
    <property type="component" value="Unassembled WGS sequence"/>
</dbReference>
<dbReference type="EMBL" id="JAENIM010000012">
    <property type="protein sequence ID" value="MBK1789990.1"/>
    <property type="molecule type" value="Genomic_DNA"/>
</dbReference>
<evidence type="ECO:0000256" key="4">
    <source>
        <dbReference type="ARBA" id="ARBA00023136"/>
    </source>
</evidence>
<feature type="transmembrane region" description="Helical" evidence="5">
    <location>
        <begin position="283"/>
        <end position="304"/>
    </location>
</feature>
<keyword evidence="4 5" id="KW-0472">Membrane</keyword>
<feature type="transmembrane region" description="Helical" evidence="5">
    <location>
        <begin position="377"/>
        <end position="400"/>
    </location>
</feature>
<gene>
    <name evidence="5" type="primary">nuoN</name>
    <name evidence="8" type="ORF">JIN82_02345</name>
</gene>
<dbReference type="GO" id="GO:0042773">
    <property type="term" value="P:ATP synthesis coupled electron transport"/>
    <property type="evidence" value="ECO:0007669"/>
    <property type="project" value="InterPro"/>
</dbReference>
<name>A0A8J7SGA4_9BACT</name>
<dbReference type="GO" id="GO:0008137">
    <property type="term" value="F:NADH dehydrogenase (ubiquinone) activity"/>
    <property type="evidence" value="ECO:0007669"/>
    <property type="project" value="InterPro"/>
</dbReference>
<protein>
    <recommendedName>
        <fullName evidence="5">NADH-quinone oxidoreductase subunit N</fullName>
        <ecNumber evidence="5">7.1.1.-</ecNumber>
    </recommendedName>
    <alternativeName>
        <fullName evidence="5">NADH dehydrogenase I subunit N</fullName>
    </alternativeName>
    <alternativeName>
        <fullName evidence="5">NDH-1 subunit N</fullName>
    </alternativeName>
</protein>
<keyword evidence="9" id="KW-1185">Reference proteome</keyword>
<dbReference type="InterPro" id="IPR010096">
    <property type="entry name" value="NADH-Q_OxRdtase_suN/2"/>
</dbReference>
<evidence type="ECO:0000259" key="7">
    <source>
        <dbReference type="Pfam" id="PF00361"/>
    </source>
</evidence>